<organism evidence="1 2">
    <name type="scientific">Algivirga pacifica</name>
    <dbReference type="NCBI Taxonomy" id="1162670"/>
    <lineage>
        <taxon>Bacteria</taxon>
        <taxon>Pseudomonadati</taxon>
        <taxon>Bacteroidota</taxon>
        <taxon>Cytophagia</taxon>
        <taxon>Cytophagales</taxon>
        <taxon>Flammeovirgaceae</taxon>
        <taxon>Algivirga</taxon>
    </lineage>
</organism>
<gene>
    <name evidence="1" type="ORF">GCM10023331_02310</name>
</gene>
<protein>
    <submittedName>
        <fullName evidence="1">Uncharacterized protein</fullName>
    </submittedName>
</protein>
<name>A0ABP9CXS0_9BACT</name>
<evidence type="ECO:0000313" key="1">
    <source>
        <dbReference type="EMBL" id="GAA4821520.1"/>
    </source>
</evidence>
<accession>A0ABP9CXS0</accession>
<dbReference type="EMBL" id="BAABJX010000005">
    <property type="protein sequence ID" value="GAA4821520.1"/>
    <property type="molecule type" value="Genomic_DNA"/>
</dbReference>
<sequence length="62" mass="6985">MLLLGFFSCENKDELSPLEEQLPVDSPPSPAWKTSLTPVMKKAVYKDTLSMPARIPEYVSEE</sequence>
<reference evidence="2" key="1">
    <citation type="journal article" date="2019" name="Int. J. Syst. Evol. Microbiol.">
        <title>The Global Catalogue of Microorganisms (GCM) 10K type strain sequencing project: providing services to taxonomists for standard genome sequencing and annotation.</title>
        <authorList>
            <consortium name="The Broad Institute Genomics Platform"/>
            <consortium name="The Broad Institute Genome Sequencing Center for Infectious Disease"/>
            <person name="Wu L."/>
            <person name="Ma J."/>
        </authorList>
    </citation>
    <scope>NUCLEOTIDE SEQUENCE [LARGE SCALE GENOMIC DNA]</scope>
    <source>
        <strain evidence="2">JCM 18326</strain>
    </source>
</reference>
<evidence type="ECO:0000313" key="2">
    <source>
        <dbReference type="Proteomes" id="UP001500298"/>
    </source>
</evidence>
<dbReference type="Proteomes" id="UP001500298">
    <property type="component" value="Unassembled WGS sequence"/>
</dbReference>
<proteinExistence type="predicted"/>
<keyword evidence="2" id="KW-1185">Reference proteome</keyword>
<comment type="caution">
    <text evidence="1">The sequence shown here is derived from an EMBL/GenBank/DDBJ whole genome shotgun (WGS) entry which is preliminary data.</text>
</comment>